<keyword evidence="4" id="KW-1185">Reference proteome</keyword>
<dbReference type="AlphaFoldDB" id="A0A4R2PSW1"/>
<dbReference type="InterPro" id="IPR029068">
    <property type="entry name" value="Glyas_Bleomycin-R_OHBP_Dase"/>
</dbReference>
<dbReference type="Proteomes" id="UP000294911">
    <property type="component" value="Unassembled WGS sequence"/>
</dbReference>
<reference evidence="3 4" key="1">
    <citation type="submission" date="2019-03" db="EMBL/GenBank/DDBJ databases">
        <title>Genomic Encyclopedia of Type Strains, Phase IV (KMG-IV): sequencing the most valuable type-strain genomes for metagenomic binning, comparative biology and taxonomic classification.</title>
        <authorList>
            <person name="Goeker M."/>
        </authorList>
    </citation>
    <scope>NUCLEOTIDE SEQUENCE [LARGE SCALE GENOMIC DNA]</scope>
    <source>
        <strain evidence="3 4">DSM 45765</strain>
    </source>
</reference>
<dbReference type="GO" id="GO:0046491">
    <property type="term" value="P:L-methylmalonyl-CoA metabolic process"/>
    <property type="evidence" value="ECO:0007669"/>
    <property type="project" value="TreeGrafter"/>
</dbReference>
<comment type="caution">
    <text evidence="3">The sequence shown here is derived from an EMBL/GenBank/DDBJ whole genome shotgun (WGS) entry which is preliminary data.</text>
</comment>
<protein>
    <submittedName>
        <fullName evidence="3">Glyoxalase/bleomycin resistance protein/dioxygenase superfamily protein</fullName>
    </submittedName>
</protein>
<keyword evidence="3" id="KW-0223">Dioxygenase</keyword>
<dbReference type="EMBL" id="SLXQ01000033">
    <property type="protein sequence ID" value="TCP39053.1"/>
    <property type="molecule type" value="Genomic_DNA"/>
</dbReference>
<accession>A0A4R2PSW1</accession>
<dbReference type="Pfam" id="PF13669">
    <property type="entry name" value="Glyoxalase_4"/>
    <property type="match status" value="1"/>
</dbReference>
<dbReference type="SUPFAM" id="SSF54593">
    <property type="entry name" value="Glyoxalase/Bleomycin resistance protein/Dihydroxybiphenyl dioxygenase"/>
    <property type="match status" value="1"/>
</dbReference>
<gene>
    <name evidence="3" type="ORF">EV191_1335</name>
</gene>
<evidence type="ECO:0000313" key="4">
    <source>
        <dbReference type="Proteomes" id="UP000294911"/>
    </source>
</evidence>
<keyword evidence="3" id="KW-0560">Oxidoreductase</keyword>
<dbReference type="GO" id="GO:0051213">
    <property type="term" value="F:dioxygenase activity"/>
    <property type="evidence" value="ECO:0007669"/>
    <property type="project" value="UniProtKB-KW"/>
</dbReference>
<dbReference type="GO" id="GO:0046872">
    <property type="term" value="F:metal ion binding"/>
    <property type="evidence" value="ECO:0007669"/>
    <property type="project" value="UniProtKB-KW"/>
</dbReference>
<dbReference type="PANTHER" id="PTHR43048:SF3">
    <property type="entry name" value="METHYLMALONYL-COA EPIMERASE, MITOCHONDRIAL"/>
    <property type="match status" value="1"/>
</dbReference>
<evidence type="ECO:0000259" key="2">
    <source>
        <dbReference type="PROSITE" id="PS51819"/>
    </source>
</evidence>
<organism evidence="3 4">
    <name type="scientific">Tamaricihabitans halophyticus</name>
    <dbReference type="NCBI Taxonomy" id="1262583"/>
    <lineage>
        <taxon>Bacteria</taxon>
        <taxon>Bacillati</taxon>
        <taxon>Actinomycetota</taxon>
        <taxon>Actinomycetes</taxon>
        <taxon>Pseudonocardiales</taxon>
        <taxon>Pseudonocardiaceae</taxon>
        <taxon>Tamaricihabitans</taxon>
    </lineage>
</organism>
<dbReference type="PANTHER" id="PTHR43048">
    <property type="entry name" value="METHYLMALONYL-COA EPIMERASE"/>
    <property type="match status" value="1"/>
</dbReference>
<feature type="domain" description="VOC" evidence="2">
    <location>
        <begin position="16"/>
        <end position="144"/>
    </location>
</feature>
<dbReference type="Gene3D" id="3.10.180.10">
    <property type="entry name" value="2,3-Dihydroxybiphenyl 1,2-Dioxygenase, domain 1"/>
    <property type="match status" value="1"/>
</dbReference>
<keyword evidence="1" id="KW-0479">Metal-binding</keyword>
<evidence type="ECO:0000313" key="3">
    <source>
        <dbReference type="EMBL" id="TCP39053.1"/>
    </source>
</evidence>
<proteinExistence type="predicted"/>
<dbReference type="OrthoDB" id="317332at2"/>
<dbReference type="GO" id="GO:0004493">
    <property type="term" value="F:methylmalonyl-CoA epimerase activity"/>
    <property type="evidence" value="ECO:0007669"/>
    <property type="project" value="TreeGrafter"/>
</dbReference>
<dbReference type="PROSITE" id="PS51819">
    <property type="entry name" value="VOC"/>
    <property type="match status" value="1"/>
</dbReference>
<dbReference type="InterPro" id="IPR037523">
    <property type="entry name" value="VOC_core"/>
</dbReference>
<sequence>MATDDEPDLLRTAATLLDHVAVAAHDATASADWFEQTLGLRREHDEIVADAGVRLVWLYPSGKHPGGQAAAMQIVQPLRAGPVASHLSERGEGLHHVCFAVPDLARTLTEAAESTERIFVGGYGYPCAFLNRHPPGCAIELVEKPA</sequence>
<dbReference type="RefSeq" id="WP_132881409.1">
    <property type="nucleotide sequence ID" value="NZ_SLXQ01000033.1"/>
</dbReference>
<evidence type="ECO:0000256" key="1">
    <source>
        <dbReference type="ARBA" id="ARBA00022723"/>
    </source>
</evidence>
<name>A0A4R2PSW1_9PSEU</name>
<dbReference type="InterPro" id="IPR051785">
    <property type="entry name" value="MMCE/EMCE_epimerase"/>
</dbReference>